<dbReference type="Pfam" id="PF14310">
    <property type="entry name" value="Fn3-like"/>
    <property type="match status" value="1"/>
</dbReference>
<dbReference type="GO" id="GO:0009251">
    <property type="term" value="P:glucan catabolic process"/>
    <property type="evidence" value="ECO:0007669"/>
    <property type="project" value="TreeGrafter"/>
</dbReference>
<evidence type="ECO:0000256" key="6">
    <source>
        <dbReference type="ARBA" id="ARBA00023295"/>
    </source>
</evidence>
<dbReference type="Gene3D" id="3.20.20.300">
    <property type="entry name" value="Glycoside hydrolase, family 3, N-terminal domain"/>
    <property type="match status" value="1"/>
</dbReference>
<dbReference type="EC" id="3.2.1.21" evidence="3"/>
<dbReference type="InterPro" id="IPR036881">
    <property type="entry name" value="Glyco_hydro_3_C_sf"/>
</dbReference>
<dbReference type="InterPro" id="IPR036962">
    <property type="entry name" value="Glyco_hydro_3_N_sf"/>
</dbReference>
<dbReference type="InterPro" id="IPR051915">
    <property type="entry name" value="Cellulose_Degrad_GH3"/>
</dbReference>
<evidence type="ECO:0000259" key="8">
    <source>
        <dbReference type="SMART" id="SM01217"/>
    </source>
</evidence>
<keyword evidence="5 7" id="KW-0378">Hydrolase</keyword>
<dbReference type="PATRIC" id="fig|1423738.3.peg.1090"/>
<dbReference type="STRING" id="1423738.FC84_GL001077"/>
<reference evidence="9 10" key="1">
    <citation type="journal article" date="2015" name="Genome Announc.">
        <title>Expanding the biotechnology potential of lactobacilli through comparative genomics of 213 strains and associated genera.</title>
        <authorList>
            <person name="Sun Z."/>
            <person name="Harris H.M."/>
            <person name="McCann A."/>
            <person name="Guo C."/>
            <person name="Argimon S."/>
            <person name="Zhang W."/>
            <person name="Yang X."/>
            <person name="Jeffery I.B."/>
            <person name="Cooney J.C."/>
            <person name="Kagawa T.F."/>
            <person name="Liu W."/>
            <person name="Song Y."/>
            <person name="Salvetti E."/>
            <person name="Wrobel A."/>
            <person name="Rasinkangas P."/>
            <person name="Parkhill J."/>
            <person name="Rea M.C."/>
            <person name="O'Sullivan O."/>
            <person name="Ritari J."/>
            <person name="Douillard F.P."/>
            <person name="Paul Ross R."/>
            <person name="Yang R."/>
            <person name="Briner A.E."/>
            <person name="Felis G.E."/>
            <person name="de Vos W.M."/>
            <person name="Barrangou R."/>
            <person name="Klaenhammer T.R."/>
            <person name="Caufield P.W."/>
            <person name="Cui Y."/>
            <person name="Zhang H."/>
            <person name="O'Toole P.W."/>
        </authorList>
    </citation>
    <scope>NUCLEOTIDE SEQUENCE [LARGE SCALE GENOMIC DNA]</scope>
    <source>
        <strain evidence="9 10">DSM 20335</strain>
    </source>
</reference>
<evidence type="ECO:0000256" key="2">
    <source>
        <dbReference type="ARBA" id="ARBA00005336"/>
    </source>
</evidence>
<evidence type="ECO:0000256" key="4">
    <source>
        <dbReference type="ARBA" id="ARBA00022729"/>
    </source>
</evidence>
<dbReference type="SUPFAM" id="SSF52279">
    <property type="entry name" value="Beta-D-glucan exohydrolase, C-terminal domain"/>
    <property type="match status" value="1"/>
</dbReference>
<evidence type="ECO:0000313" key="10">
    <source>
        <dbReference type="Proteomes" id="UP000051813"/>
    </source>
</evidence>
<dbReference type="Pfam" id="PF00933">
    <property type="entry name" value="Glyco_hydro_3"/>
    <property type="match status" value="1"/>
</dbReference>
<dbReference type="PANTHER" id="PTHR30620:SF16">
    <property type="entry name" value="LYSOSOMAL BETA GLUCOSIDASE"/>
    <property type="match status" value="1"/>
</dbReference>
<comment type="catalytic activity">
    <reaction evidence="1">
        <text>Hydrolysis of terminal, non-reducing beta-D-glucosyl residues with release of beta-D-glucose.</text>
        <dbReference type="EC" id="3.2.1.21"/>
    </reaction>
</comment>
<dbReference type="OrthoDB" id="9805821at2"/>
<keyword evidence="6 7" id="KW-0326">Glycosidase</keyword>
<dbReference type="EMBL" id="AYYK01000003">
    <property type="protein sequence ID" value="KRM79608.1"/>
    <property type="molecule type" value="Genomic_DNA"/>
</dbReference>
<evidence type="ECO:0000313" key="9">
    <source>
        <dbReference type="EMBL" id="KRM79608.1"/>
    </source>
</evidence>
<dbReference type="PROSITE" id="PS00775">
    <property type="entry name" value="GLYCOSYL_HYDROL_F3"/>
    <property type="match status" value="1"/>
</dbReference>
<keyword evidence="4" id="KW-0732">Signal</keyword>
<dbReference type="SMART" id="SM01217">
    <property type="entry name" value="Fn3_like"/>
    <property type="match status" value="1"/>
</dbReference>
<dbReference type="InterPro" id="IPR026891">
    <property type="entry name" value="Fn3-like"/>
</dbReference>
<proteinExistence type="inferred from homology"/>
<feature type="domain" description="Fibronectin type III-like" evidence="8">
    <location>
        <begin position="638"/>
        <end position="707"/>
    </location>
</feature>
<dbReference type="Gene3D" id="3.40.50.1700">
    <property type="entry name" value="Glycoside hydrolase family 3 C-terminal domain"/>
    <property type="match status" value="1"/>
</dbReference>
<accession>A0A0R2BJD0</accession>
<dbReference type="InterPro" id="IPR019800">
    <property type="entry name" value="Glyco_hydro_3_AS"/>
</dbReference>
<evidence type="ECO:0000256" key="7">
    <source>
        <dbReference type="RuleBase" id="RU361161"/>
    </source>
</evidence>
<keyword evidence="10" id="KW-1185">Reference proteome</keyword>
<dbReference type="InterPro" id="IPR002772">
    <property type="entry name" value="Glyco_hydro_3_C"/>
</dbReference>
<dbReference type="Gene3D" id="2.60.40.10">
    <property type="entry name" value="Immunoglobulins"/>
    <property type="match status" value="1"/>
</dbReference>
<evidence type="ECO:0000256" key="3">
    <source>
        <dbReference type="ARBA" id="ARBA00012744"/>
    </source>
</evidence>
<dbReference type="InterPro" id="IPR017853">
    <property type="entry name" value="GH"/>
</dbReference>
<organism evidence="9 10">
    <name type="scientific">Lapidilactobacillus dextrinicus DSM 20335</name>
    <dbReference type="NCBI Taxonomy" id="1423738"/>
    <lineage>
        <taxon>Bacteria</taxon>
        <taxon>Bacillati</taxon>
        <taxon>Bacillota</taxon>
        <taxon>Bacilli</taxon>
        <taxon>Lactobacillales</taxon>
        <taxon>Lactobacillaceae</taxon>
        <taxon>Lapidilactobacillus</taxon>
    </lineage>
</organism>
<protein>
    <recommendedName>
        <fullName evidence="3">beta-glucosidase</fullName>
        <ecNumber evidence="3">3.2.1.21</ecNumber>
    </recommendedName>
</protein>
<gene>
    <name evidence="9" type="ORF">FC84_GL001077</name>
</gene>
<dbReference type="PRINTS" id="PR00133">
    <property type="entry name" value="GLHYDRLASE3"/>
</dbReference>
<dbReference type="RefSeq" id="WP_057754660.1">
    <property type="nucleotide sequence ID" value="NZ_AYYK01000003.1"/>
</dbReference>
<evidence type="ECO:0000256" key="1">
    <source>
        <dbReference type="ARBA" id="ARBA00000448"/>
    </source>
</evidence>
<comment type="caution">
    <text evidence="9">The sequence shown here is derived from an EMBL/GenBank/DDBJ whole genome shotgun (WGS) entry which is preliminary data.</text>
</comment>
<evidence type="ECO:0000256" key="5">
    <source>
        <dbReference type="ARBA" id="ARBA00022801"/>
    </source>
</evidence>
<dbReference type="InterPro" id="IPR001764">
    <property type="entry name" value="Glyco_hydro_3_N"/>
</dbReference>
<name>A0A0R2BJD0_9LACO</name>
<comment type="similarity">
    <text evidence="2 7">Belongs to the glycosyl hydrolase 3 family.</text>
</comment>
<dbReference type="Proteomes" id="UP000051813">
    <property type="component" value="Unassembled WGS sequence"/>
</dbReference>
<dbReference type="PANTHER" id="PTHR30620">
    <property type="entry name" value="PERIPLASMIC BETA-GLUCOSIDASE-RELATED"/>
    <property type="match status" value="1"/>
</dbReference>
<dbReference type="Pfam" id="PF01915">
    <property type="entry name" value="Glyco_hydro_3_C"/>
    <property type="match status" value="1"/>
</dbReference>
<dbReference type="InterPro" id="IPR013783">
    <property type="entry name" value="Ig-like_fold"/>
</dbReference>
<dbReference type="GO" id="GO:0008422">
    <property type="term" value="F:beta-glucosidase activity"/>
    <property type="evidence" value="ECO:0007669"/>
    <property type="project" value="UniProtKB-EC"/>
</dbReference>
<sequence length="718" mass="78948">MSTARVNALMAQMTTEEKIGQLIQLSADFFQNGQAEITGPMQDKNLTLDIVYSAGSVLGISGAEKVKNIQKDFIEHNRLHIPLLFMADVVHGYQTIYPIPLGLGATFNPELVRQTSEVAARESAAGGIHVTFAPMVDLVRDPRWGRVMESTGEDPYLNSVLAKASVDGYQGNLPLDKEHIAACVKHFAAYGAPEAGREYNTVDLSEWRFREQYLPAYAAAIEAQAMLVMTSFNTLFGVPATVNQHLMRDILRDELNFNGVLISDWDAIAEVMSHGVAADLAKAADLALTAGVDIDMMSFAYAKYLEKASKIDEKTLNLINEAAARVLELKEKLGLFEDPYRGLDVNVEAKEVYSSANLAVAQYAAEESIVLLKNEADILPLQKSMKLALVGPVVTSNDLLGSWSWQGERREKETLAQVFDKNFENIQVEAGCNYHSSDSILEQQAVAAAEKQDVIVAFIGLPSSESGEATSKTDINVPKEQLALLEKLVTLNKPIISVVVTGRPLDLRRVSELSDAVVVAWFPGSKGAVAIENILDGTVSPSGKLPMTFPRNIGQVPIYYNSYRTGRPITNTPEDDVNKYQSKYLDCDNSPLYSFGFGLSYAKLGIKSVDIINDNVNDEQPLVLEVTVINESNFSAKNTLQCYTHQLTGETVRPVKELKQFKKLTFAANSEQKIQITIAKDLLSNVHTNLNCYVDSGKYEVMVGFDSDNVITKSFKVE</sequence>
<dbReference type="SUPFAM" id="SSF51445">
    <property type="entry name" value="(Trans)glycosidases"/>
    <property type="match status" value="1"/>
</dbReference>
<dbReference type="AlphaFoldDB" id="A0A0R2BJD0"/>